<sequence>MFGGLSGLSLSVFLLVSLCVEKFQAFDYPITYLDGLCGNTISLPCRKGSSGTDRGGTWKFHAYPKAACAVTFTVDGTHYTCDTNARSFAIYFNVRSLDLDSGDRITVNETYSNGSTMMVKYLPGGPLNVSDTTPRSMAQLVTVYSERPTLTVNFHVSGQYPSTTDPVTFDFNVLNEFNQTTDSLCPSLKGYVNNDLICDMGDRINCPSFYVDIVGLNPAKGVDRTQAICAAPISARNSIGILLTALTFAVWMSS</sequence>
<evidence type="ECO:0000313" key="3">
    <source>
        <dbReference type="Proteomes" id="UP000192578"/>
    </source>
</evidence>
<feature type="signal peptide" evidence="1">
    <location>
        <begin position="1"/>
        <end position="25"/>
    </location>
</feature>
<dbReference type="OrthoDB" id="10638102at2759"/>
<organism evidence="2 3">
    <name type="scientific">Hypsibius exemplaris</name>
    <name type="common">Freshwater tardigrade</name>
    <dbReference type="NCBI Taxonomy" id="2072580"/>
    <lineage>
        <taxon>Eukaryota</taxon>
        <taxon>Metazoa</taxon>
        <taxon>Ecdysozoa</taxon>
        <taxon>Tardigrada</taxon>
        <taxon>Eutardigrada</taxon>
        <taxon>Parachela</taxon>
        <taxon>Hypsibioidea</taxon>
        <taxon>Hypsibiidae</taxon>
        <taxon>Hypsibius</taxon>
    </lineage>
</organism>
<evidence type="ECO:0008006" key="4">
    <source>
        <dbReference type="Google" id="ProtNLM"/>
    </source>
</evidence>
<feature type="chain" id="PRO_5012461393" description="CUB domain-containing protein" evidence="1">
    <location>
        <begin position="26"/>
        <end position="254"/>
    </location>
</feature>
<dbReference type="Proteomes" id="UP000192578">
    <property type="component" value="Unassembled WGS sequence"/>
</dbReference>
<evidence type="ECO:0000256" key="1">
    <source>
        <dbReference type="SAM" id="SignalP"/>
    </source>
</evidence>
<keyword evidence="3" id="KW-1185">Reference proteome</keyword>
<name>A0A1W0WPS8_HYPEX</name>
<protein>
    <recommendedName>
        <fullName evidence="4">CUB domain-containing protein</fullName>
    </recommendedName>
</protein>
<keyword evidence="1" id="KW-0732">Signal</keyword>
<proteinExistence type="predicted"/>
<dbReference type="AlphaFoldDB" id="A0A1W0WPS8"/>
<dbReference type="EMBL" id="MTYJ01000063">
    <property type="protein sequence ID" value="OQV17220.1"/>
    <property type="molecule type" value="Genomic_DNA"/>
</dbReference>
<reference evidence="3" key="1">
    <citation type="submission" date="2017-01" db="EMBL/GenBank/DDBJ databases">
        <title>Comparative genomics of anhydrobiosis in the tardigrade Hypsibius dujardini.</title>
        <authorList>
            <person name="Yoshida Y."/>
            <person name="Koutsovoulos G."/>
            <person name="Laetsch D."/>
            <person name="Stevens L."/>
            <person name="Kumar S."/>
            <person name="Horikawa D."/>
            <person name="Ishino K."/>
            <person name="Komine S."/>
            <person name="Tomita M."/>
            <person name="Blaxter M."/>
            <person name="Arakawa K."/>
        </authorList>
    </citation>
    <scope>NUCLEOTIDE SEQUENCE [LARGE SCALE GENOMIC DNA]</scope>
    <source>
        <strain evidence="3">Z151</strain>
    </source>
</reference>
<gene>
    <name evidence="2" type="ORF">BV898_08618</name>
</gene>
<comment type="caution">
    <text evidence="2">The sequence shown here is derived from an EMBL/GenBank/DDBJ whole genome shotgun (WGS) entry which is preliminary data.</text>
</comment>
<evidence type="ECO:0000313" key="2">
    <source>
        <dbReference type="EMBL" id="OQV17220.1"/>
    </source>
</evidence>
<accession>A0A1W0WPS8</accession>